<feature type="compositionally biased region" description="Basic and acidic residues" evidence="2">
    <location>
        <begin position="1678"/>
        <end position="1762"/>
    </location>
</feature>
<feature type="compositionally biased region" description="Basic and acidic residues" evidence="2">
    <location>
        <begin position="1178"/>
        <end position="1206"/>
    </location>
</feature>
<gene>
    <name evidence="4" type="ORF">AK812_SmicGene21523</name>
</gene>
<feature type="compositionally biased region" description="Basic and acidic residues" evidence="2">
    <location>
        <begin position="1218"/>
        <end position="1276"/>
    </location>
</feature>
<dbReference type="EMBL" id="LSRX01000474">
    <property type="protein sequence ID" value="OLP96240.1"/>
    <property type="molecule type" value="Genomic_DNA"/>
</dbReference>
<name>A0A1Q9DM70_SYMMI</name>
<feature type="region of interest" description="Disordered" evidence="2">
    <location>
        <begin position="1678"/>
        <end position="1878"/>
    </location>
</feature>
<feature type="region of interest" description="Disordered" evidence="2">
    <location>
        <begin position="1393"/>
        <end position="1436"/>
    </location>
</feature>
<feature type="compositionally biased region" description="Basic and acidic residues" evidence="2">
    <location>
        <begin position="1853"/>
        <end position="1873"/>
    </location>
</feature>
<feature type="region of interest" description="Disordered" evidence="2">
    <location>
        <begin position="1982"/>
        <end position="2226"/>
    </location>
</feature>
<sequence length="2440" mass="274997">MELESSEGDWQNRWTALENGFAMLEAQRDSLRKELAELRSQPPPEASKAFRQGNLVLVSGCITTLCPQQLKANMDHPIGYLPTDWTPERKLPFTSPTHVSRFEGIKQVGTSLMVVPPHRTSSTTPGAPKVLVSVCKNAVPMVLHLSGLAMHCGSVEDEDTCKPLDLREQRTNVDIREINFQGLAALRPRSWEGTMQQDELETPRYKREDGIVLLQGSFDAAVFGFEKQTIAFLPEGVRPWRTVRCLAPLLKRRPNQNGEQDIASELIADESLAVTIHTNGHICVEGGNIHSLDKKGRMRVVPQKKRGWLYLDGVRFILAKGEPIEVSAALAEEKERKVSTLFADDDDDAVSYRQGSIVCLEGVLHWPTTKATPHVRRALGFLPRGHWPERREVFFTRGHTFEEEERCRVDIDRYGRVFCPEGGAENGRVNLSGIIFKAADPDTTPATSPQSQDWDELSIQYCNAKQDADHGYKLLEAFIQTCTKKEWAYIEHAISQQVTGRKLQTPWGQGIAPRGVQRINEHDLDEDMRFLWDKKIRKVVDDKLGIKSPHTLFQLSLPKLQLVCDLLRKEQVGLKDRELASLKNMHERLSEVWEISKHGDLHFKLLRDTAVEIVDQMVTRWDFDAQIGGLLTNDFRAPESIRHLYPERLRGDVAKKVHAMSSDDKTKYEEIYQFFRNFETNGNTMTHCSLMGTTDTFTATGKWHFPDTPSVQKQLFESIAWLFERDIHHYISERQTSVFPFIEDFDIEAEDGYCEKDPATGHSPPPDEDIMYKPGKNNGDPGELIRWRAKAIHHLFPQLAQLRCLVYSASGYNKGKDRLKTSFHLVWPELIVEPGTAGLLREVTLELFDEETQKEGSFLQKLRKTLMRYYKSNDWFNVFDKTTISATFPQLAQLRCLVYSASGYNKGKDRLKTSFHLVWPELIVEPGTAGLLREVTLELFDEETQKEGSFLQKLRKTLMRYYKSNDWFNVFDKTTISATNGLRLPYNDKVSSVYRFEEEKAKVERGEMAKGKAAKKRVKENRYSKAVGELLFTFEADVATGSQEDKIVSARWQNTDSRSIAQWIQMGSCRLDMSDPERTQPTQVCPTREGKRLLRKLKRKRESDGYDFELEISSDEEGYALKTPHPSVRRCKLPTLEFVKLFDEQLEGEVDDLELDQEDGNKELAKESTDSSSSQLKEQLKELKRDAEAQQQEMEKQKEQSSRLAKDLQAQLAAVSQGKEKPKAEELSRPSGRSEDLPEAEKETGESSAELRKQLEELKQTAEAQRQELEKQKQESSRCIQDLQAQLASVAESAKEKQKADEETSRAKELAEAEKVAKESTIEKMKKEAADLEKTGSDERAKVFQLNASLVDSPSDQRLLCAARTEKEAINQAKEAAEQRLAELTDRFAAERAKLEDSMREEKKKAESTAENMQAQLKTADAANTKSKEELEKAKSHLEDLQDKLQILQAERDELSKKLEGAIPKSSLPTGCKDVADLVRQRTASREEAAAERLAREQYQQALEKVEKAIQHRLPILVSQKQEIGRFKSRAALLTKQNEDLLARVKELEAQKNDSEARATKAADSKKLVEDYARDAAHQLAVLLHENRKLTGSLPASEVTMEAREENRRAFRTVQELVDQNLSMKNSISQLLRESQEERKEMQLANEREKQLDKKLKDQEEKYTGLFEEQKAQIRKIEEERDRAQSEAKETTKQREAEAEARKVQIEAEQKTLSDERSKNELLSKARESLEKEMKEKDQRAEEAAKKAQEELDKEKKQKEQQAQEAGTQQSELNKKVTQLEATLQEERGKVQSLTKARDDLAKEAKEQEKRAKQSEGLKALHTKKIDELTAKLDAEKKQLEDERSKTQAMAKAQEDSAKEAKDKGSQHSELQKKFTQLEATLQEERGKTQAITKVRDNMEIQAKEQERKLQANDTLKQLQMKRVDKLEEEKKLLTEQVAKLKAELATRAPEDQKELTKVQRQADLAIHLSMEYRKAVEALLPEVVGGKDAPTVPEKPAARKAEDSAAAKAESKASEAQETQPEQAEAKAAEAPATELQQAESKAAEAQETQPEQAEAKAAEAPATELQQAESKAAEAQETQPEQAEAKAAEAPAMELQQAESKAAEAQETQPEQAESKAAEAQETQPEQAEAKAAEAPATELQQAESKAAEAQETQPEQAESKAAEAQETQPEQAESKSAEAPATELQQGTKRKAESLEASDADQQQAKVQSTEEQKPEARSQGSGVMMQAWILREALSVLAPKANCKGTESMRVMGRDTELKAESQAETKAEVQETQPAQAYAEMQEAEAEVQATQLQQARSGFGLCTGYVVSSIESGSPQEAEGKAAEAQETQPEQGTKRKAESLEASDADQQQAKVQSTEEQKPEARSQGSGVMMQAWILREALSVLAPKANCKGAESMRVMGRGTKRKAEGPPPIRLAQLAQVQLFIAHIELRNKG</sequence>
<feature type="compositionally biased region" description="Basic and acidic residues" evidence="2">
    <location>
        <begin position="1293"/>
        <end position="1321"/>
    </location>
</feature>
<feature type="compositionally biased region" description="Basic and acidic residues" evidence="2">
    <location>
        <begin position="1393"/>
        <end position="1408"/>
    </location>
</feature>
<feature type="coiled-coil region" evidence="1">
    <location>
        <begin position="1489"/>
        <end position="1565"/>
    </location>
</feature>
<feature type="region of interest" description="Disordered" evidence="2">
    <location>
        <begin position="753"/>
        <end position="775"/>
    </location>
</feature>
<dbReference type="Proteomes" id="UP000186817">
    <property type="component" value="Unassembled WGS sequence"/>
</dbReference>
<feature type="region of interest" description="Disordered" evidence="2">
    <location>
        <begin position="1163"/>
        <end position="1321"/>
    </location>
</feature>
<proteinExistence type="predicted"/>
<evidence type="ECO:0000313" key="5">
    <source>
        <dbReference type="Proteomes" id="UP000186817"/>
    </source>
</evidence>
<feature type="compositionally biased region" description="Polar residues" evidence="2">
    <location>
        <begin position="1277"/>
        <end position="1287"/>
    </location>
</feature>
<evidence type="ECO:0000313" key="4">
    <source>
        <dbReference type="EMBL" id="OLP96240.1"/>
    </source>
</evidence>
<comment type="caution">
    <text evidence="4">The sequence shown here is derived from an EMBL/GenBank/DDBJ whole genome shotgun (WGS) entry which is preliminary data.</text>
</comment>
<dbReference type="GO" id="GO:0098887">
    <property type="term" value="P:neurotransmitter receptor transport, endosome to postsynaptic membrane"/>
    <property type="evidence" value="ECO:0007669"/>
    <property type="project" value="TreeGrafter"/>
</dbReference>
<feature type="compositionally biased region" description="Low complexity" evidence="2">
    <location>
        <begin position="2135"/>
        <end position="2159"/>
    </location>
</feature>
<feature type="compositionally biased region" description="Basic and acidic residues" evidence="2">
    <location>
        <begin position="1824"/>
        <end position="1846"/>
    </location>
</feature>
<reference evidence="4 5" key="1">
    <citation type="submission" date="2016-02" db="EMBL/GenBank/DDBJ databases">
        <title>Genome analysis of coral dinoflagellate symbionts highlights evolutionary adaptations to a symbiotic lifestyle.</title>
        <authorList>
            <person name="Aranda M."/>
            <person name="Li Y."/>
            <person name="Liew Y.J."/>
            <person name="Baumgarten S."/>
            <person name="Simakov O."/>
            <person name="Wilson M."/>
            <person name="Piel J."/>
            <person name="Ashoor H."/>
            <person name="Bougouffa S."/>
            <person name="Bajic V.B."/>
            <person name="Ryu T."/>
            <person name="Ravasi T."/>
            <person name="Bayer T."/>
            <person name="Micklem G."/>
            <person name="Kim H."/>
            <person name="Bhak J."/>
            <person name="Lajeunesse T.C."/>
            <person name="Voolstra C.R."/>
        </authorList>
    </citation>
    <scope>NUCLEOTIDE SEQUENCE [LARGE SCALE GENOMIC DNA]</scope>
    <source>
        <strain evidence="4 5">CCMP2467</strain>
    </source>
</reference>
<feature type="compositionally biased region" description="Low complexity" evidence="2">
    <location>
        <begin position="2090"/>
        <end position="2114"/>
    </location>
</feature>
<feature type="compositionally biased region" description="Basic and acidic residues" evidence="2">
    <location>
        <begin position="1997"/>
        <end position="2016"/>
    </location>
</feature>
<dbReference type="OrthoDB" id="431667at2759"/>
<feature type="compositionally biased region" description="Low complexity" evidence="2">
    <location>
        <begin position="2030"/>
        <end position="2054"/>
    </location>
</feature>
<evidence type="ECO:0000256" key="1">
    <source>
        <dbReference type="SAM" id="Coils"/>
    </source>
</evidence>
<feature type="compositionally biased region" description="Basic and acidic residues" evidence="2">
    <location>
        <begin position="1426"/>
        <end position="1436"/>
    </location>
</feature>
<feature type="compositionally biased region" description="Basic and acidic residues" evidence="2">
    <location>
        <begin position="1785"/>
        <end position="1816"/>
    </location>
</feature>
<feature type="region of interest" description="Disordered" evidence="2">
    <location>
        <begin position="2259"/>
        <end position="2292"/>
    </location>
</feature>
<feature type="compositionally biased region" description="Polar residues" evidence="2">
    <location>
        <begin position="1409"/>
        <end position="1425"/>
    </location>
</feature>
<protein>
    <recommendedName>
        <fullName evidence="3">C962R-like N-terminal AEP domain-containing protein</fullName>
    </recommendedName>
</protein>
<keyword evidence="1" id="KW-0175">Coiled coil</keyword>
<feature type="region of interest" description="Disordered" evidence="2">
    <location>
        <begin position="2319"/>
        <end position="2374"/>
    </location>
</feature>
<dbReference type="GO" id="GO:0099152">
    <property type="term" value="P:regulation of neurotransmitter receptor transport, endosome to postsynaptic membrane"/>
    <property type="evidence" value="ECO:0007669"/>
    <property type="project" value="TreeGrafter"/>
</dbReference>
<dbReference type="PANTHER" id="PTHR18978:SF1">
    <property type="entry name" value="GRIP1-ASSOCIATED PROTEIN 1"/>
    <property type="match status" value="1"/>
</dbReference>
<organism evidence="4 5">
    <name type="scientific">Symbiodinium microadriaticum</name>
    <name type="common">Dinoflagellate</name>
    <name type="synonym">Zooxanthella microadriatica</name>
    <dbReference type="NCBI Taxonomy" id="2951"/>
    <lineage>
        <taxon>Eukaryota</taxon>
        <taxon>Sar</taxon>
        <taxon>Alveolata</taxon>
        <taxon>Dinophyceae</taxon>
        <taxon>Suessiales</taxon>
        <taxon>Symbiodiniaceae</taxon>
        <taxon>Symbiodinium</taxon>
    </lineage>
</organism>
<evidence type="ECO:0000259" key="3">
    <source>
        <dbReference type="Pfam" id="PF23162"/>
    </source>
</evidence>
<dbReference type="PANTHER" id="PTHR18978">
    <property type="entry name" value="GRIP-1 ASSOCIATED PROTEIN 1"/>
    <property type="match status" value="1"/>
</dbReference>
<feature type="compositionally biased region" description="Low complexity" evidence="2">
    <location>
        <begin position="2060"/>
        <end position="2084"/>
    </location>
</feature>
<evidence type="ECO:0000256" key="2">
    <source>
        <dbReference type="SAM" id="MobiDB-lite"/>
    </source>
</evidence>
<dbReference type="InterPro" id="IPR026204">
    <property type="entry name" value="GRIPAP1"/>
</dbReference>
<feature type="compositionally biased region" description="Polar residues" evidence="2">
    <location>
        <begin position="1767"/>
        <end position="1782"/>
    </location>
</feature>
<feature type="compositionally biased region" description="Basic and acidic residues" evidence="2">
    <location>
        <begin position="2259"/>
        <end position="2274"/>
    </location>
</feature>
<dbReference type="Pfam" id="PF23162">
    <property type="entry name" value="AEP_C962R"/>
    <property type="match status" value="1"/>
</dbReference>
<keyword evidence="5" id="KW-1185">Reference proteome</keyword>
<accession>A0A1Q9DM70</accession>
<feature type="domain" description="C962R-like N-terminal AEP" evidence="3">
    <location>
        <begin position="698"/>
        <end position="881"/>
    </location>
</feature>
<feature type="compositionally biased region" description="Low complexity" evidence="2">
    <location>
        <begin position="2278"/>
        <end position="2292"/>
    </location>
</feature>
<dbReference type="InterPro" id="IPR056443">
    <property type="entry name" value="AEP_C962R"/>
</dbReference>